<dbReference type="PANTHER" id="PTHR43382">
    <property type="entry name" value="PROLYL-TRNA SYNTHETASE"/>
    <property type="match status" value="1"/>
</dbReference>
<dbReference type="InterPro" id="IPR017449">
    <property type="entry name" value="Pro-tRNA_synth_II"/>
</dbReference>
<keyword evidence="3" id="KW-0436">Ligase</keyword>
<dbReference type="InterPro" id="IPR002314">
    <property type="entry name" value="aa-tRNA-synt_IIb"/>
</dbReference>
<dbReference type="SUPFAM" id="SSF55681">
    <property type="entry name" value="Class II aaRS and biotin synthetases"/>
    <property type="match status" value="1"/>
</dbReference>
<name>A0A3G4ZT36_9VIRU</name>
<accession>A0A3G4ZT36</accession>
<dbReference type="SMART" id="SM00946">
    <property type="entry name" value="ProRS-C_1"/>
    <property type="match status" value="1"/>
</dbReference>
<dbReference type="InterPro" id="IPR004154">
    <property type="entry name" value="Anticodon-bd"/>
</dbReference>
<evidence type="ECO:0000256" key="4">
    <source>
        <dbReference type="ARBA" id="ARBA00022741"/>
    </source>
</evidence>
<evidence type="ECO:0000256" key="3">
    <source>
        <dbReference type="ARBA" id="ARBA00022598"/>
    </source>
</evidence>
<dbReference type="Pfam" id="PF00587">
    <property type="entry name" value="tRNA-synt_2b"/>
    <property type="match status" value="1"/>
</dbReference>
<dbReference type="Gene3D" id="3.30.930.10">
    <property type="entry name" value="Bira Bifunctional Protein, Domain 2"/>
    <property type="match status" value="1"/>
</dbReference>
<dbReference type="EMBL" id="MK072069">
    <property type="protein sequence ID" value="AYV78072.1"/>
    <property type="molecule type" value="Genomic_DNA"/>
</dbReference>
<evidence type="ECO:0000259" key="10">
    <source>
        <dbReference type="PROSITE" id="PS50862"/>
    </source>
</evidence>
<dbReference type="FunFam" id="3.40.50.800:FF:000005">
    <property type="entry name" value="bifunctional glutamate/proline--tRNA ligase"/>
    <property type="match status" value="1"/>
</dbReference>
<dbReference type="FunFam" id="3.30.930.10:FF:000037">
    <property type="entry name" value="Proline--tRNA ligase"/>
    <property type="match status" value="1"/>
</dbReference>
<dbReference type="HAMAP" id="MF_01571">
    <property type="entry name" value="Pro_tRNA_synth_type3"/>
    <property type="match status" value="1"/>
</dbReference>
<comment type="catalytic activity">
    <reaction evidence="9">
        <text>tRNA(Pro) + L-proline + ATP = L-prolyl-tRNA(Pro) + AMP + diphosphate</text>
        <dbReference type="Rhea" id="RHEA:14305"/>
        <dbReference type="Rhea" id="RHEA-COMP:9700"/>
        <dbReference type="Rhea" id="RHEA-COMP:9702"/>
        <dbReference type="ChEBI" id="CHEBI:30616"/>
        <dbReference type="ChEBI" id="CHEBI:33019"/>
        <dbReference type="ChEBI" id="CHEBI:60039"/>
        <dbReference type="ChEBI" id="CHEBI:78442"/>
        <dbReference type="ChEBI" id="CHEBI:78532"/>
        <dbReference type="ChEBI" id="CHEBI:456215"/>
        <dbReference type="EC" id="6.1.1.15"/>
    </reaction>
</comment>
<dbReference type="InterPro" id="IPR033721">
    <property type="entry name" value="ProRS_core_arch_euk"/>
</dbReference>
<dbReference type="SUPFAM" id="SSF64586">
    <property type="entry name" value="C-terminal domain of ProRS"/>
    <property type="match status" value="1"/>
</dbReference>
<evidence type="ECO:0000256" key="9">
    <source>
        <dbReference type="ARBA" id="ARBA00047671"/>
    </source>
</evidence>
<dbReference type="PROSITE" id="PS50862">
    <property type="entry name" value="AA_TRNA_LIGASE_II"/>
    <property type="match status" value="1"/>
</dbReference>
<dbReference type="EC" id="6.1.1.15" evidence="1"/>
<dbReference type="GO" id="GO:0005524">
    <property type="term" value="F:ATP binding"/>
    <property type="evidence" value="ECO:0007669"/>
    <property type="project" value="UniProtKB-KW"/>
</dbReference>
<dbReference type="PANTHER" id="PTHR43382:SF2">
    <property type="entry name" value="BIFUNCTIONAL GLUTAMATE_PROLINE--TRNA LIGASE"/>
    <property type="match status" value="1"/>
</dbReference>
<reference evidence="11" key="1">
    <citation type="submission" date="2018-10" db="EMBL/GenBank/DDBJ databases">
        <title>Hidden diversity of soil giant viruses.</title>
        <authorList>
            <person name="Schulz F."/>
            <person name="Alteio L."/>
            <person name="Goudeau D."/>
            <person name="Ryan E.M."/>
            <person name="Malmstrom R.R."/>
            <person name="Blanchard J."/>
            <person name="Woyke T."/>
        </authorList>
    </citation>
    <scope>NUCLEOTIDE SEQUENCE</scope>
    <source>
        <strain evidence="11">EDV1</strain>
    </source>
</reference>
<proteinExistence type="inferred from homology"/>
<dbReference type="GO" id="GO:0017101">
    <property type="term" value="C:aminoacyl-tRNA synthetase multienzyme complex"/>
    <property type="evidence" value="ECO:0007669"/>
    <property type="project" value="TreeGrafter"/>
</dbReference>
<dbReference type="InterPro" id="IPR002316">
    <property type="entry name" value="Pro-tRNA-ligase_IIa"/>
</dbReference>
<evidence type="ECO:0000256" key="6">
    <source>
        <dbReference type="ARBA" id="ARBA00022917"/>
    </source>
</evidence>
<gene>
    <name evidence="11" type="ORF">Edafosvirus4_56</name>
</gene>
<dbReference type="GO" id="GO:0004827">
    <property type="term" value="F:proline-tRNA ligase activity"/>
    <property type="evidence" value="ECO:0007669"/>
    <property type="project" value="UniProtKB-EC"/>
</dbReference>
<dbReference type="InterPro" id="IPR004499">
    <property type="entry name" value="Pro-tRNA-ligase_IIa_arc-type"/>
</dbReference>
<evidence type="ECO:0000256" key="8">
    <source>
        <dbReference type="ARBA" id="ARBA00029731"/>
    </source>
</evidence>
<evidence type="ECO:0000256" key="2">
    <source>
        <dbReference type="ARBA" id="ARBA00019110"/>
    </source>
</evidence>
<evidence type="ECO:0000313" key="11">
    <source>
        <dbReference type="EMBL" id="AYV78072.1"/>
    </source>
</evidence>
<dbReference type="NCBIfam" id="TIGR00408">
    <property type="entry name" value="proS_fam_I"/>
    <property type="match status" value="1"/>
</dbReference>
<evidence type="ECO:0000256" key="1">
    <source>
        <dbReference type="ARBA" id="ARBA00012831"/>
    </source>
</evidence>
<sequence>MKKHEGLIVTKENDFHEWYNQLIIKGKLIHYYDVSGCYVLLPNSYAVWESIQKYLDAEFKLRGVKNAYFPLFITKENLNKESTHIEGFKPEVAWVTQAGDSKLEEPIAIRPTSECAIYPILPSLIKSYNDLPMKLNQWCSVVRWEFKDATPFIRSREFLWNEGHSCFNNTDNAMVEVNDIIKLYQKTYSDLLAVPTIIGKKTDKERFCGAVSTLTIETFIPFANKGVQAATAHCLGDNFSKIFNIIFNDTDMKNKHVIQNSWGFTTRSIGIMLMLHSDNKGVVFPPKVAPTQIVIVPIINKKSNDIVMDYATKIYENLKTSFRVEMDTRSHTPGWKYNYWEMNGTPIRIEVGPNDVKNSMVTVCRRDTGEKLEVRSENIEQMMDIILNKIHNNLYEVAYNKLMSSIEQPSSLDEMTKLFESQNKLCLMNWCGDLKCEEYFKDKYKAKSLCIPLELNLPFKKIDKCLICDNDGKELCLFGKSF</sequence>
<dbReference type="Pfam" id="PF09180">
    <property type="entry name" value="ProRS-C_1"/>
    <property type="match status" value="1"/>
</dbReference>
<dbReference type="Gene3D" id="3.40.50.800">
    <property type="entry name" value="Anticodon-binding domain"/>
    <property type="match status" value="1"/>
</dbReference>
<keyword evidence="4" id="KW-0547">Nucleotide-binding</keyword>
<dbReference type="PRINTS" id="PR01046">
    <property type="entry name" value="TRNASYNTHPRO"/>
</dbReference>
<dbReference type="Pfam" id="PF03129">
    <property type="entry name" value="HGTP_anticodon"/>
    <property type="match status" value="1"/>
</dbReference>
<dbReference type="Gene3D" id="3.30.110.30">
    <property type="entry name" value="C-terminal domain of ProRS"/>
    <property type="match status" value="1"/>
</dbReference>
<dbReference type="InterPro" id="IPR006195">
    <property type="entry name" value="aa-tRNA-synth_II"/>
</dbReference>
<feature type="domain" description="Aminoacyl-transfer RNA synthetases class-II family profile" evidence="10">
    <location>
        <begin position="36"/>
        <end position="285"/>
    </location>
</feature>
<organism evidence="11">
    <name type="scientific">Edafosvirus sp</name>
    <dbReference type="NCBI Taxonomy" id="2487765"/>
    <lineage>
        <taxon>Viruses</taxon>
        <taxon>Varidnaviria</taxon>
        <taxon>Bamfordvirae</taxon>
        <taxon>Nucleocytoviricota</taxon>
        <taxon>Megaviricetes</taxon>
        <taxon>Imitervirales</taxon>
        <taxon>Mimiviridae</taxon>
        <taxon>Klosneuvirinae</taxon>
    </lineage>
</organism>
<keyword evidence="6" id="KW-0648">Protein biosynthesis</keyword>
<keyword evidence="7 11" id="KW-0030">Aminoacyl-tRNA synthetase</keyword>
<dbReference type="InterPro" id="IPR036621">
    <property type="entry name" value="Anticodon-bd_dom_sf"/>
</dbReference>
<protein>
    <recommendedName>
        <fullName evidence="2">Proline--tRNA ligase</fullName>
        <ecNumber evidence="1">6.1.1.15</ecNumber>
    </recommendedName>
    <alternativeName>
        <fullName evidence="8">Prolyl-tRNA synthetase</fullName>
    </alternativeName>
</protein>
<evidence type="ECO:0000256" key="5">
    <source>
        <dbReference type="ARBA" id="ARBA00022840"/>
    </source>
</evidence>
<evidence type="ECO:0000256" key="7">
    <source>
        <dbReference type="ARBA" id="ARBA00023146"/>
    </source>
</evidence>
<dbReference type="CDD" id="cd00778">
    <property type="entry name" value="ProRS_core_arch_euk"/>
    <property type="match status" value="1"/>
</dbReference>
<keyword evidence="5" id="KW-0067">ATP-binding</keyword>
<dbReference type="SUPFAM" id="SSF52954">
    <property type="entry name" value="Class II aaRS ABD-related"/>
    <property type="match status" value="1"/>
</dbReference>
<dbReference type="InterPro" id="IPR016061">
    <property type="entry name" value="Pro-tRNA_ligase_II_C"/>
</dbReference>
<dbReference type="InterPro" id="IPR045864">
    <property type="entry name" value="aa-tRNA-synth_II/BPL/LPL"/>
</dbReference>